<keyword evidence="2" id="KW-0812">Transmembrane</keyword>
<evidence type="ECO:0000256" key="1">
    <source>
        <dbReference type="SAM" id="MobiDB-lite"/>
    </source>
</evidence>
<dbReference type="Proteomes" id="UP001189756">
    <property type="component" value="Unassembled WGS sequence"/>
</dbReference>
<dbReference type="InterPro" id="IPR008900">
    <property type="entry name" value="Zot_N"/>
</dbReference>
<evidence type="ECO:0000313" key="4">
    <source>
        <dbReference type="EMBL" id="CAJ0790347.1"/>
    </source>
</evidence>
<dbReference type="Pfam" id="PF05707">
    <property type="entry name" value="Zot"/>
    <property type="match status" value="1"/>
</dbReference>
<reference evidence="4" key="1">
    <citation type="submission" date="2023-07" db="EMBL/GenBank/DDBJ databases">
        <authorList>
            <person name="Peeters C."/>
        </authorList>
    </citation>
    <scope>NUCLEOTIDE SEQUENCE</scope>
    <source>
        <strain evidence="4">R-77560</strain>
    </source>
</reference>
<evidence type="ECO:0000259" key="3">
    <source>
        <dbReference type="Pfam" id="PF05707"/>
    </source>
</evidence>
<protein>
    <recommendedName>
        <fullName evidence="3">Zona occludens toxin N-terminal domain-containing protein</fullName>
    </recommendedName>
</protein>
<dbReference type="Gene3D" id="3.40.50.300">
    <property type="entry name" value="P-loop containing nucleotide triphosphate hydrolases"/>
    <property type="match status" value="1"/>
</dbReference>
<gene>
    <name evidence="4" type="ORF">R77560_01997</name>
</gene>
<dbReference type="EMBL" id="CATZAZ010000003">
    <property type="protein sequence ID" value="CAJ0790347.1"/>
    <property type="molecule type" value="Genomic_DNA"/>
</dbReference>
<proteinExistence type="predicted"/>
<dbReference type="InterPro" id="IPR027417">
    <property type="entry name" value="P-loop_NTPase"/>
</dbReference>
<dbReference type="RefSeq" id="WP_012436195.1">
    <property type="nucleotide sequence ID" value="NZ_CATZAZ010000003.1"/>
</dbReference>
<keyword evidence="2" id="KW-1133">Transmembrane helix</keyword>
<evidence type="ECO:0000256" key="2">
    <source>
        <dbReference type="SAM" id="Phobius"/>
    </source>
</evidence>
<comment type="caution">
    <text evidence="4">The sequence shown here is derived from an EMBL/GenBank/DDBJ whole genome shotgun (WGS) entry which is preliminary data.</text>
</comment>
<feature type="region of interest" description="Disordered" evidence="1">
    <location>
        <begin position="345"/>
        <end position="376"/>
    </location>
</feature>
<accession>A0AAD2BN89</accession>
<organism evidence="4 5">
    <name type="scientific">Ralstonia thomasii</name>
    <dbReference type="NCBI Taxonomy" id="3058596"/>
    <lineage>
        <taxon>Bacteria</taxon>
        <taxon>Pseudomonadati</taxon>
        <taxon>Pseudomonadota</taxon>
        <taxon>Betaproteobacteria</taxon>
        <taxon>Burkholderiales</taxon>
        <taxon>Burkholderiaceae</taxon>
        <taxon>Ralstonia</taxon>
    </lineage>
</organism>
<name>A0AAD2BN89_9RALS</name>
<keyword evidence="2" id="KW-0472">Membrane</keyword>
<sequence>MLTLITGQPGNGKSLYTIAHVEEMRKAESRPVFYFGIPELKLPWLQLEDPTKWHECPEKSIIVIDEVQKIMPPRPSGSRPPAHVSPLEVHRHKGYDLFFMTQDPSLVDNHIKKLAGEHIHLIRQWGMQRADVFKMQKVQDPTNANLKRAQRTTFKFPKKVFEWYKSADAHTHKRKIPLRIKLALLIPLIFVVCWYFGTRAFDRLSGKAEAPKVAATAQSGGASGAVVGQAKAEHVMTPAQYVNSYAPRVGGLAYTAPVYDGLTKPTRVPVPAACVVIRGGCECWTQQGTRLNTTEQICQDVVKRGFFEAFEPDGPKPLQPPPAQPVVQPVAQPQEVRVVVDAAKAQDGVQQPRKRTVVGSGKARRVDELGAFGDEG</sequence>
<feature type="domain" description="Zona occludens toxin N-terminal" evidence="3">
    <location>
        <begin position="47"/>
        <end position="169"/>
    </location>
</feature>
<evidence type="ECO:0000313" key="5">
    <source>
        <dbReference type="Proteomes" id="UP001189756"/>
    </source>
</evidence>
<dbReference type="AlphaFoldDB" id="A0AAD2BN89"/>
<feature type="transmembrane region" description="Helical" evidence="2">
    <location>
        <begin position="180"/>
        <end position="197"/>
    </location>
</feature>